<evidence type="ECO:0000313" key="2">
    <source>
        <dbReference type="EMBL" id="AYF91993.1"/>
    </source>
</evidence>
<keyword evidence="1" id="KW-1133">Transmembrane helix</keyword>
<keyword evidence="3" id="KW-1185">Reference proteome</keyword>
<dbReference type="KEGG" id="abom:D7I45_00060"/>
<feature type="transmembrane region" description="Helical" evidence="1">
    <location>
        <begin position="7"/>
        <end position="26"/>
    </location>
</feature>
<dbReference type="EMBL" id="CP032626">
    <property type="protein sequence ID" value="AYF91993.1"/>
    <property type="molecule type" value="Genomic_DNA"/>
</dbReference>
<evidence type="ECO:0000256" key="1">
    <source>
        <dbReference type="SAM" id="Phobius"/>
    </source>
</evidence>
<feature type="transmembrane region" description="Helical" evidence="1">
    <location>
        <begin position="32"/>
        <end position="49"/>
    </location>
</feature>
<dbReference type="Proteomes" id="UP000272003">
    <property type="component" value="Chromosome"/>
</dbReference>
<keyword evidence="1" id="KW-0812">Transmembrane</keyword>
<keyword evidence="1" id="KW-0472">Membrane</keyword>
<reference evidence="2 3" key="1">
    <citation type="submission" date="2018-09" db="EMBL/GenBank/DDBJ databases">
        <title>Genome sequencing of strain BHWM-4.</title>
        <authorList>
            <person name="Heo J."/>
            <person name="Kim S.-J."/>
            <person name="Kwon S.-W."/>
        </authorList>
    </citation>
    <scope>NUCLEOTIDE SEQUENCE [LARGE SCALE GENOMIC DNA]</scope>
    <source>
        <strain evidence="2 3">BHWM-4</strain>
    </source>
</reference>
<organism evidence="2 3">
    <name type="scientific">Apilactobacillus bombintestini</name>
    <dbReference type="NCBI Taxonomy" id="2419772"/>
    <lineage>
        <taxon>Bacteria</taxon>
        <taxon>Bacillati</taxon>
        <taxon>Bacillota</taxon>
        <taxon>Bacilli</taxon>
        <taxon>Lactobacillales</taxon>
        <taxon>Lactobacillaceae</taxon>
        <taxon>Apilactobacillus</taxon>
    </lineage>
</organism>
<protein>
    <submittedName>
        <fullName evidence="2">Uncharacterized protein</fullName>
    </submittedName>
</protein>
<name>A0A387APS7_9LACO</name>
<proteinExistence type="predicted"/>
<dbReference type="AlphaFoldDB" id="A0A387APS7"/>
<evidence type="ECO:0000313" key="3">
    <source>
        <dbReference type="Proteomes" id="UP000272003"/>
    </source>
</evidence>
<accession>A0A387APS7</accession>
<sequence length="61" mass="7178">MWNLKRVIVIALMLVVNVLVIWNIFFQNDTKGLIFLFVLFCLTQLLSYLEKICDKDKGLDD</sequence>
<gene>
    <name evidence="2" type="ORF">D7I45_00060</name>
</gene>